<name>A0A179F4Q9_METCM</name>
<protein>
    <submittedName>
        <fullName evidence="3">Prion-inhibition and propagation domain-containing protein</fullName>
    </submittedName>
</protein>
<dbReference type="AlphaFoldDB" id="A0A179F4Q9"/>
<dbReference type="EMBL" id="LSBJ02000009">
    <property type="protein sequence ID" value="OAQ60163.2"/>
    <property type="molecule type" value="Genomic_DNA"/>
</dbReference>
<keyword evidence="3" id="KW-0034">Amyloid</keyword>
<dbReference type="OrthoDB" id="20872at2759"/>
<dbReference type="STRING" id="1380566.A0A179F4Q9"/>
<keyword evidence="4" id="KW-1185">Reference proteome</keyword>
<reference evidence="3 4" key="1">
    <citation type="journal article" date="2016" name="PLoS Pathog.">
        <title>Biosynthesis of antibiotic leucinostatins in bio-control fungus Purpureocillium lilacinum and their inhibition on phytophthora revealed by genome mining.</title>
        <authorList>
            <person name="Wang G."/>
            <person name="Liu Z."/>
            <person name="Lin R."/>
            <person name="Li E."/>
            <person name="Mao Z."/>
            <person name="Ling J."/>
            <person name="Yang Y."/>
            <person name="Yin W.B."/>
            <person name="Xie B."/>
        </authorList>
    </citation>
    <scope>NUCLEOTIDE SEQUENCE [LARGE SCALE GENOMIC DNA]</scope>
    <source>
        <strain evidence="3">170</strain>
    </source>
</reference>
<dbReference type="GeneID" id="28856554"/>
<dbReference type="InterPro" id="IPR029498">
    <property type="entry name" value="HeLo_dom"/>
</dbReference>
<dbReference type="InterPro" id="IPR021084">
    <property type="entry name" value="Het-s_prion_dom"/>
</dbReference>
<dbReference type="RefSeq" id="XP_022284064.1">
    <property type="nucleotide sequence ID" value="XM_022428932.1"/>
</dbReference>
<dbReference type="Pfam" id="PF11558">
    <property type="entry name" value="HET-s_218-289"/>
    <property type="match status" value="1"/>
</dbReference>
<sequence>MTEIFGATAGALGVAGLFNNCVTCFEYIQLSRHFGEDFERFQLKLDLARNRLGRWGEVVDVNNNPLSRAILAYDKSKRYEAGKSQESLGTLGEDDMRPLARRLHDQILARARRRQGDTNLIKKTAWALYDRKRLGQLLVEIKELVEELEGLLPAAEGTRSRLVELEVEEVRDEPGLLTLRDAASSTDELLSKAAAEKVKEFTGRNQAKDIKSQQTARVRVGNAWSDGALGSSMGIVDRTENIAGTIEATGKSIVNIGNQFGGPSN</sequence>
<dbReference type="InterPro" id="IPR038305">
    <property type="entry name" value="HeLo_sf"/>
</dbReference>
<evidence type="ECO:0000313" key="3">
    <source>
        <dbReference type="EMBL" id="OAQ60163.2"/>
    </source>
</evidence>
<dbReference type="Pfam" id="PF14479">
    <property type="entry name" value="HeLo"/>
    <property type="match status" value="1"/>
</dbReference>
<gene>
    <name evidence="3" type="ORF">VFPPC_14792</name>
</gene>
<evidence type="ECO:0000313" key="4">
    <source>
        <dbReference type="Proteomes" id="UP000078397"/>
    </source>
</evidence>
<organism evidence="3 4">
    <name type="scientific">Pochonia chlamydosporia 170</name>
    <dbReference type="NCBI Taxonomy" id="1380566"/>
    <lineage>
        <taxon>Eukaryota</taxon>
        <taxon>Fungi</taxon>
        <taxon>Dikarya</taxon>
        <taxon>Ascomycota</taxon>
        <taxon>Pezizomycotina</taxon>
        <taxon>Sordariomycetes</taxon>
        <taxon>Hypocreomycetidae</taxon>
        <taxon>Hypocreales</taxon>
        <taxon>Clavicipitaceae</taxon>
        <taxon>Pochonia</taxon>
    </lineage>
</organism>
<dbReference type="PANTHER" id="PTHR37542">
    <property type="entry name" value="HELO DOMAIN-CONTAINING PROTEIN-RELATED"/>
    <property type="match status" value="1"/>
</dbReference>
<feature type="domain" description="Het-s prion-forming" evidence="1">
    <location>
        <begin position="197"/>
        <end position="261"/>
    </location>
</feature>
<proteinExistence type="predicted"/>
<keyword evidence="3" id="KW-0640">Prion</keyword>
<comment type="caution">
    <text evidence="3">The sequence shown here is derived from an EMBL/GenBank/DDBJ whole genome shotgun (WGS) entry which is preliminary data.</text>
</comment>
<dbReference type="Gene3D" id="1.20.120.1020">
    <property type="entry name" value="Prion-inhibition and propagation, HeLo domain"/>
    <property type="match status" value="2"/>
</dbReference>
<dbReference type="KEGG" id="pchm:VFPPC_14792"/>
<feature type="domain" description="Prion-inhibition and propagation HeLo" evidence="2">
    <location>
        <begin position="6"/>
        <end position="178"/>
    </location>
</feature>
<dbReference type="Proteomes" id="UP000078397">
    <property type="component" value="Unassembled WGS sequence"/>
</dbReference>
<accession>A0A179F4Q9</accession>
<evidence type="ECO:0000259" key="1">
    <source>
        <dbReference type="Pfam" id="PF11558"/>
    </source>
</evidence>
<evidence type="ECO:0000259" key="2">
    <source>
        <dbReference type="Pfam" id="PF14479"/>
    </source>
</evidence>
<dbReference type="PANTHER" id="PTHR37542:SF3">
    <property type="entry name" value="PRION-INHIBITION AND PROPAGATION HELO DOMAIN-CONTAINING PROTEIN"/>
    <property type="match status" value="1"/>
</dbReference>